<dbReference type="PANTHER" id="PTHR23098:SF23">
    <property type="entry name" value="MYB-RELATED TRANSCRIPTION FACTOR, PARTNER OF PROFILIN-LIKE ISOFORM X2-RELATED"/>
    <property type="match status" value="1"/>
</dbReference>
<proteinExistence type="predicted"/>
<name>A0A6P6NWS5_CARAU</name>
<dbReference type="GeneID" id="113091548"/>
<evidence type="ECO:0000259" key="2">
    <source>
        <dbReference type="Pfam" id="PF13873"/>
    </source>
</evidence>
<dbReference type="GO" id="GO:0005634">
    <property type="term" value="C:nucleus"/>
    <property type="evidence" value="ECO:0007669"/>
    <property type="project" value="TreeGrafter"/>
</dbReference>
<reference evidence="4" key="1">
    <citation type="submission" date="2025-08" db="UniProtKB">
        <authorList>
            <consortium name="RefSeq"/>
        </authorList>
    </citation>
    <scope>IDENTIFICATION</scope>
    <source>
        <strain evidence="4">Wakin</strain>
        <tissue evidence="4">Muscle</tissue>
    </source>
</reference>
<feature type="domain" description="Myb/SANT-like DNA-binding" evidence="2">
    <location>
        <begin position="4"/>
        <end position="77"/>
    </location>
</feature>
<dbReference type="AlphaFoldDB" id="A0A6P6NWS5"/>
<keyword evidence="3" id="KW-1185">Reference proteome</keyword>
<gene>
    <name evidence="4" type="primary">LOC113091548</name>
</gene>
<dbReference type="Gene3D" id="1.10.10.60">
    <property type="entry name" value="Homeodomain-like"/>
    <property type="match status" value="1"/>
</dbReference>
<dbReference type="Pfam" id="PF13873">
    <property type="entry name" value="Myb_DNA-bind_5"/>
    <property type="match status" value="1"/>
</dbReference>
<dbReference type="InterPro" id="IPR028002">
    <property type="entry name" value="Myb_DNA-bind_5"/>
</dbReference>
<dbReference type="PANTHER" id="PTHR23098">
    <property type="entry name" value="AGAP001331-PA-RELATED"/>
    <property type="match status" value="1"/>
</dbReference>
<dbReference type="KEGG" id="caua:113091548"/>
<evidence type="ECO:0000313" key="3">
    <source>
        <dbReference type="Proteomes" id="UP000515129"/>
    </source>
</evidence>
<dbReference type="Proteomes" id="UP000515129">
    <property type="component" value="Unplaced"/>
</dbReference>
<organism evidence="3 4">
    <name type="scientific">Carassius auratus</name>
    <name type="common">Goldfish</name>
    <dbReference type="NCBI Taxonomy" id="7957"/>
    <lineage>
        <taxon>Eukaryota</taxon>
        <taxon>Metazoa</taxon>
        <taxon>Chordata</taxon>
        <taxon>Craniata</taxon>
        <taxon>Vertebrata</taxon>
        <taxon>Euteleostomi</taxon>
        <taxon>Actinopterygii</taxon>
        <taxon>Neopterygii</taxon>
        <taxon>Teleostei</taxon>
        <taxon>Ostariophysi</taxon>
        <taxon>Cypriniformes</taxon>
        <taxon>Cyprinidae</taxon>
        <taxon>Cyprininae</taxon>
        <taxon>Carassius</taxon>
    </lineage>
</organism>
<evidence type="ECO:0000256" key="1">
    <source>
        <dbReference type="SAM" id="MobiDB-lite"/>
    </source>
</evidence>
<dbReference type="RefSeq" id="XP_026112914.1">
    <property type="nucleotide sequence ID" value="XM_026257129.1"/>
</dbReference>
<evidence type="ECO:0000313" key="4">
    <source>
        <dbReference type="RefSeq" id="XP_026112914.1"/>
    </source>
</evidence>
<feature type="region of interest" description="Disordered" evidence="1">
    <location>
        <begin position="146"/>
        <end position="184"/>
    </location>
</feature>
<protein>
    <submittedName>
        <fullName evidence="4">Uncharacterized protein LOC113091548</fullName>
    </submittedName>
</protein>
<accession>A0A6P6NWS5</accession>
<sequence>MATRAAYFSPSEAQILMEAYEEVKDIIKKKGNTATVIKQREKAWQSIADRLNALNMNGPKRTWQQVKIKYKNILQNAVKKNTHRQGTGGGSPKADLTPAEDMALELNKGRPVLEGIPGGKETSIGSSQDATRFIQVSGSTVFLLEPPAQAPDDADPGESPSAAATAHDGDDDEEETISLDSRRHEDPDAIQWENQPGNISSQAIRKLYGNHLRRQIELADIDIQYKKKKIENLALESEIKKRTIRKLDLEIKKLEREVRYAFNVHCMLTVTQMY</sequence>